<gene>
    <name evidence="2" type="ORF">CHYS00102_LOCUS29161</name>
</gene>
<dbReference type="EMBL" id="HBFR01039891">
    <property type="protein sequence ID" value="CAD8901942.1"/>
    <property type="molecule type" value="Transcribed_RNA"/>
</dbReference>
<evidence type="ECO:0000313" key="2">
    <source>
        <dbReference type="EMBL" id="CAD8901942.1"/>
    </source>
</evidence>
<dbReference type="AlphaFoldDB" id="A0A7S1G1J9"/>
<protein>
    <submittedName>
        <fullName evidence="2">Uncharacterized protein</fullName>
    </submittedName>
</protein>
<reference evidence="2" key="1">
    <citation type="submission" date="2021-01" db="EMBL/GenBank/DDBJ databases">
        <authorList>
            <person name="Corre E."/>
            <person name="Pelletier E."/>
            <person name="Niang G."/>
            <person name="Scheremetjew M."/>
            <person name="Finn R."/>
            <person name="Kale V."/>
            <person name="Holt S."/>
            <person name="Cochrane G."/>
            <person name="Meng A."/>
            <person name="Brown T."/>
            <person name="Cohen L."/>
        </authorList>
    </citation>
    <scope>NUCLEOTIDE SEQUENCE</scope>
    <source>
        <strain evidence="2">308</strain>
    </source>
</reference>
<proteinExistence type="predicted"/>
<feature type="chain" id="PRO_5031459881" evidence="1">
    <location>
        <begin position="22"/>
        <end position="226"/>
    </location>
</feature>
<sequence length="226" mass="25780">MKTFAPLVGSSLALLFNQVLASQGNSYATCREKWLQGKMKCNEAQNQEECGNLGNDTCEWKEWKKSWCANTTQLKPEKCFTAKDEEECGSLYDDCVWKVYKKKSFCVPDASRNSLRKCYSAKVEETCQKLGDSCVWKESENSLCDSTIQRPKVCCASDKTSCENLQAPCEWMEKPSGFECVLKKLRPMGCNLATNEADCQVLDDSCEWKTRRKRSWCARKRVNSNL</sequence>
<feature type="signal peptide" evidence="1">
    <location>
        <begin position="1"/>
        <end position="21"/>
    </location>
</feature>
<keyword evidence="1" id="KW-0732">Signal</keyword>
<name>A0A7S1G1J9_9STRA</name>
<evidence type="ECO:0000256" key="1">
    <source>
        <dbReference type="SAM" id="SignalP"/>
    </source>
</evidence>
<organism evidence="2">
    <name type="scientific">Corethron hystrix</name>
    <dbReference type="NCBI Taxonomy" id="216773"/>
    <lineage>
        <taxon>Eukaryota</taxon>
        <taxon>Sar</taxon>
        <taxon>Stramenopiles</taxon>
        <taxon>Ochrophyta</taxon>
        <taxon>Bacillariophyta</taxon>
        <taxon>Coscinodiscophyceae</taxon>
        <taxon>Corethrophycidae</taxon>
        <taxon>Corethrales</taxon>
        <taxon>Corethraceae</taxon>
        <taxon>Corethron</taxon>
    </lineage>
</organism>
<accession>A0A7S1G1J9</accession>